<protein>
    <submittedName>
        <fullName evidence="4">Flavin reductase</fullName>
    </submittedName>
</protein>
<accession>A0A4R5KJN1</accession>
<dbReference type="SMART" id="SM00903">
    <property type="entry name" value="Flavin_Reduct"/>
    <property type="match status" value="1"/>
</dbReference>
<dbReference type="PANTHER" id="PTHR30466:SF1">
    <property type="entry name" value="FMN REDUCTASE (NADH) RUTF"/>
    <property type="match status" value="1"/>
</dbReference>
<sequence length="178" mass="19192">MIAKSSHNAEPGAVGRTTRPREHHFRGSLGRFATGVAIVTFDGATKRHGITVNSFTSVSMEPPLVLVSIARSTKAHDELAGRPFSVNILGAEQKQLALHFAGRPGPDPVWVEGATAPRLSHVLAYFECTPWAAYDGGDHTLYVGEVVDFNYRNGDALAFANSSFTTIPESQLGMEELL</sequence>
<dbReference type="AlphaFoldDB" id="A0A4R5KJN1"/>
<dbReference type="EMBL" id="SMRU01000012">
    <property type="protein sequence ID" value="TDF95721.1"/>
    <property type="molecule type" value="Genomic_DNA"/>
</dbReference>
<evidence type="ECO:0000259" key="3">
    <source>
        <dbReference type="SMART" id="SM00903"/>
    </source>
</evidence>
<feature type="domain" description="Flavin reductase like" evidence="3">
    <location>
        <begin position="29"/>
        <end position="166"/>
    </location>
</feature>
<evidence type="ECO:0000313" key="5">
    <source>
        <dbReference type="Proteomes" id="UP000295511"/>
    </source>
</evidence>
<dbReference type="Proteomes" id="UP000295511">
    <property type="component" value="Unassembled WGS sequence"/>
</dbReference>
<evidence type="ECO:0000313" key="4">
    <source>
        <dbReference type="EMBL" id="TDF95721.1"/>
    </source>
</evidence>
<reference evidence="4 5" key="1">
    <citation type="submission" date="2019-03" db="EMBL/GenBank/DDBJ databases">
        <title>Whole genome sequence of Arthrobacter sp JH1-1.</title>
        <authorList>
            <person name="Trinh H.N."/>
        </authorList>
    </citation>
    <scope>NUCLEOTIDE SEQUENCE [LARGE SCALE GENOMIC DNA]</scope>
    <source>
        <strain evidence="4 5">JH1-1</strain>
    </source>
</reference>
<comment type="caution">
    <text evidence="4">The sequence shown here is derived from an EMBL/GenBank/DDBJ whole genome shotgun (WGS) entry which is preliminary data.</text>
</comment>
<name>A0A4R5KJN1_9MICC</name>
<dbReference type="RefSeq" id="WP_133204453.1">
    <property type="nucleotide sequence ID" value="NZ_SMRU01000012.1"/>
</dbReference>
<evidence type="ECO:0000256" key="2">
    <source>
        <dbReference type="SAM" id="MobiDB-lite"/>
    </source>
</evidence>
<feature type="region of interest" description="Disordered" evidence="2">
    <location>
        <begin position="1"/>
        <end position="26"/>
    </location>
</feature>
<gene>
    <name evidence="4" type="ORF">E1809_11955</name>
</gene>
<dbReference type="SUPFAM" id="SSF50475">
    <property type="entry name" value="FMN-binding split barrel"/>
    <property type="match status" value="1"/>
</dbReference>
<keyword evidence="5" id="KW-1185">Reference proteome</keyword>
<dbReference type="OrthoDB" id="9792858at2"/>
<dbReference type="InterPro" id="IPR002563">
    <property type="entry name" value="Flavin_Rdtase-like_dom"/>
</dbReference>
<dbReference type="GO" id="GO:0042602">
    <property type="term" value="F:riboflavin reductase (NADPH) activity"/>
    <property type="evidence" value="ECO:0007669"/>
    <property type="project" value="TreeGrafter"/>
</dbReference>
<dbReference type="GO" id="GO:0010181">
    <property type="term" value="F:FMN binding"/>
    <property type="evidence" value="ECO:0007669"/>
    <property type="project" value="InterPro"/>
</dbReference>
<keyword evidence="1" id="KW-0560">Oxidoreductase</keyword>
<dbReference type="PANTHER" id="PTHR30466">
    <property type="entry name" value="FLAVIN REDUCTASE"/>
    <property type="match status" value="1"/>
</dbReference>
<evidence type="ECO:0000256" key="1">
    <source>
        <dbReference type="ARBA" id="ARBA00023002"/>
    </source>
</evidence>
<dbReference type="InterPro" id="IPR012349">
    <property type="entry name" value="Split_barrel_FMN-bd"/>
</dbReference>
<organism evidence="4 5">
    <name type="scientific">Arthrobacter terricola</name>
    <dbReference type="NCBI Taxonomy" id="2547396"/>
    <lineage>
        <taxon>Bacteria</taxon>
        <taxon>Bacillati</taxon>
        <taxon>Actinomycetota</taxon>
        <taxon>Actinomycetes</taxon>
        <taxon>Micrococcales</taxon>
        <taxon>Micrococcaceae</taxon>
        <taxon>Arthrobacter</taxon>
    </lineage>
</organism>
<dbReference type="Pfam" id="PF01613">
    <property type="entry name" value="Flavin_Reduct"/>
    <property type="match status" value="1"/>
</dbReference>
<dbReference type="Gene3D" id="2.30.110.10">
    <property type="entry name" value="Electron Transport, Fmn-binding Protein, Chain A"/>
    <property type="match status" value="1"/>
</dbReference>
<dbReference type="InterPro" id="IPR050268">
    <property type="entry name" value="NADH-dep_flavin_reductase"/>
</dbReference>
<proteinExistence type="predicted"/>